<sequence>MHCKLTAVQRSWVVIAAGTLLTSSLSMLTYYGNLLPYLASYFQAHRDSMTLYLSALWPSTGYRICLPLSMMITSPLERRFGIRTCITSGQILICISVLAGFFAVGEPLALTLLFGSLQGVSVGVSYTLTCKLLLASVPGKGGFATGVTSIGPAIGSLINMGLAYAVVNPSNIPADLQIGNTFYFSDPVVLDRVPYYFLASGAFTSVTSISGLILLYIGTSAIDKNGKARKPDTQESEKPNCANASCKNIISLNDRNCRLENSLVENSKQNYGSSSISTKSKHGTGKCFLKLENENLVQNLKHPQKRDKEQSLEHYGKESLVISTSANGNANLRFRNNEALSRKPAGTVKNAPYAHLFEQGFNEEDSYLERKNLALYGDGLKSTSRHHNKLNESLVRNGATPLRADTNCIEEKRPAQESASPLSGETEHVTTGLAFNAECDLSPLEALKTGRFWCVWVAYLGMGHTLYVQTNLYKQYGQLIISNDILLVATGLLSTAFMTVTRPSAGAFSDRYGVVPALIVISLVSSLFMNIMVIGVHVGAALYIMASMVEFASVSTMIILVNLLVAALFGRSHFATNVGLVYSATIANVAVEPFVVSWIVSDFGWDWVFLSGSVTAAIAMVIAMLL</sequence>
<evidence type="ECO:0000313" key="8">
    <source>
        <dbReference type="Proteomes" id="UP000762676"/>
    </source>
</evidence>
<dbReference type="SUPFAM" id="SSF103473">
    <property type="entry name" value="MFS general substrate transporter"/>
    <property type="match status" value="1"/>
</dbReference>
<dbReference type="InterPro" id="IPR036259">
    <property type="entry name" value="MFS_trans_sf"/>
</dbReference>
<evidence type="ECO:0000256" key="5">
    <source>
        <dbReference type="ARBA" id="ARBA00023136"/>
    </source>
</evidence>
<name>A0AAV4HZX0_9GAST</name>
<feature type="transmembrane region" description="Helical" evidence="6">
    <location>
        <begin position="51"/>
        <end position="72"/>
    </location>
</feature>
<feature type="transmembrane region" description="Helical" evidence="6">
    <location>
        <begin position="110"/>
        <end position="134"/>
    </location>
</feature>
<feature type="transmembrane region" description="Helical" evidence="6">
    <location>
        <begin position="512"/>
        <end position="534"/>
    </location>
</feature>
<evidence type="ECO:0000313" key="7">
    <source>
        <dbReference type="EMBL" id="GFS03175.1"/>
    </source>
</evidence>
<dbReference type="PANTHER" id="PTHR43385:SF1">
    <property type="entry name" value="RIBOFLAVIN TRANSPORTER RIBJ"/>
    <property type="match status" value="1"/>
</dbReference>
<dbReference type="InterPro" id="IPR011701">
    <property type="entry name" value="MFS"/>
</dbReference>
<dbReference type="Proteomes" id="UP000762676">
    <property type="component" value="Unassembled WGS sequence"/>
</dbReference>
<gene>
    <name evidence="7" type="ORF">ElyMa_004625700</name>
</gene>
<evidence type="ECO:0000256" key="2">
    <source>
        <dbReference type="ARBA" id="ARBA00022448"/>
    </source>
</evidence>
<feature type="transmembrane region" description="Helical" evidence="6">
    <location>
        <begin position="607"/>
        <end position="625"/>
    </location>
</feature>
<feature type="transmembrane region" description="Helical" evidence="6">
    <location>
        <begin position="580"/>
        <end position="601"/>
    </location>
</feature>
<keyword evidence="4 6" id="KW-1133">Transmembrane helix</keyword>
<dbReference type="GO" id="GO:0016020">
    <property type="term" value="C:membrane"/>
    <property type="evidence" value="ECO:0007669"/>
    <property type="project" value="UniProtKB-SubCell"/>
</dbReference>
<keyword evidence="5 6" id="KW-0472">Membrane</keyword>
<dbReference type="GO" id="GO:0022857">
    <property type="term" value="F:transmembrane transporter activity"/>
    <property type="evidence" value="ECO:0007669"/>
    <property type="project" value="InterPro"/>
</dbReference>
<organism evidence="7 8">
    <name type="scientific">Elysia marginata</name>
    <dbReference type="NCBI Taxonomy" id="1093978"/>
    <lineage>
        <taxon>Eukaryota</taxon>
        <taxon>Metazoa</taxon>
        <taxon>Spiralia</taxon>
        <taxon>Lophotrochozoa</taxon>
        <taxon>Mollusca</taxon>
        <taxon>Gastropoda</taxon>
        <taxon>Heterobranchia</taxon>
        <taxon>Euthyneura</taxon>
        <taxon>Panpulmonata</taxon>
        <taxon>Sacoglossa</taxon>
        <taxon>Placobranchoidea</taxon>
        <taxon>Plakobranchidae</taxon>
        <taxon>Elysia</taxon>
    </lineage>
</organism>
<feature type="transmembrane region" description="Helical" evidence="6">
    <location>
        <begin position="12"/>
        <end position="31"/>
    </location>
</feature>
<dbReference type="EMBL" id="BMAT01009279">
    <property type="protein sequence ID" value="GFS03175.1"/>
    <property type="molecule type" value="Genomic_DNA"/>
</dbReference>
<feature type="transmembrane region" description="Helical" evidence="6">
    <location>
        <begin position="84"/>
        <end position="104"/>
    </location>
</feature>
<keyword evidence="2" id="KW-0813">Transport</keyword>
<feature type="transmembrane region" description="Helical" evidence="6">
    <location>
        <begin position="195"/>
        <end position="217"/>
    </location>
</feature>
<dbReference type="PANTHER" id="PTHR43385">
    <property type="entry name" value="RIBOFLAVIN TRANSPORTER RIBJ"/>
    <property type="match status" value="1"/>
</dbReference>
<reference evidence="7 8" key="1">
    <citation type="journal article" date="2021" name="Elife">
        <title>Chloroplast acquisition without the gene transfer in kleptoplastic sea slugs, Plakobranchus ocellatus.</title>
        <authorList>
            <person name="Maeda T."/>
            <person name="Takahashi S."/>
            <person name="Yoshida T."/>
            <person name="Shimamura S."/>
            <person name="Takaki Y."/>
            <person name="Nagai Y."/>
            <person name="Toyoda A."/>
            <person name="Suzuki Y."/>
            <person name="Arimoto A."/>
            <person name="Ishii H."/>
            <person name="Satoh N."/>
            <person name="Nishiyama T."/>
            <person name="Hasebe M."/>
            <person name="Maruyama T."/>
            <person name="Minagawa J."/>
            <person name="Obokata J."/>
            <person name="Shigenobu S."/>
        </authorList>
    </citation>
    <scope>NUCLEOTIDE SEQUENCE [LARGE SCALE GENOMIC DNA]</scope>
</reference>
<protein>
    <submittedName>
        <fullName evidence="7">Protein with signal peptide plus 12 transmembrane domain domain protein, possible tranporter</fullName>
    </submittedName>
</protein>
<evidence type="ECO:0000256" key="6">
    <source>
        <dbReference type="SAM" id="Phobius"/>
    </source>
</evidence>
<comment type="caution">
    <text evidence="7">The sequence shown here is derived from an EMBL/GenBank/DDBJ whole genome shotgun (WGS) entry which is preliminary data.</text>
</comment>
<feature type="transmembrane region" description="Helical" evidence="6">
    <location>
        <begin position="540"/>
        <end position="568"/>
    </location>
</feature>
<dbReference type="Gene3D" id="1.20.1250.20">
    <property type="entry name" value="MFS general substrate transporter like domains"/>
    <property type="match status" value="1"/>
</dbReference>
<dbReference type="Pfam" id="PF07690">
    <property type="entry name" value="MFS_1"/>
    <property type="match status" value="2"/>
</dbReference>
<keyword evidence="8" id="KW-1185">Reference proteome</keyword>
<comment type="subcellular location">
    <subcellularLocation>
        <location evidence="1">Membrane</location>
        <topology evidence="1">Multi-pass membrane protein</topology>
    </subcellularLocation>
</comment>
<dbReference type="InterPro" id="IPR052983">
    <property type="entry name" value="MFS_Riboflavin_Transporter"/>
</dbReference>
<dbReference type="AlphaFoldDB" id="A0AAV4HZX0"/>
<feature type="transmembrane region" description="Helical" evidence="6">
    <location>
        <begin position="452"/>
        <end position="470"/>
    </location>
</feature>
<feature type="transmembrane region" description="Helical" evidence="6">
    <location>
        <begin position="146"/>
        <end position="167"/>
    </location>
</feature>
<evidence type="ECO:0000256" key="1">
    <source>
        <dbReference type="ARBA" id="ARBA00004141"/>
    </source>
</evidence>
<feature type="transmembrane region" description="Helical" evidence="6">
    <location>
        <begin position="476"/>
        <end position="500"/>
    </location>
</feature>
<evidence type="ECO:0000256" key="3">
    <source>
        <dbReference type="ARBA" id="ARBA00022692"/>
    </source>
</evidence>
<accession>A0AAV4HZX0</accession>
<evidence type="ECO:0000256" key="4">
    <source>
        <dbReference type="ARBA" id="ARBA00022989"/>
    </source>
</evidence>
<proteinExistence type="predicted"/>
<keyword evidence="3 6" id="KW-0812">Transmembrane</keyword>